<dbReference type="RefSeq" id="WP_191140716.1">
    <property type="nucleotide sequence ID" value="NZ_JACXAG020000008.1"/>
</dbReference>
<keyword evidence="2" id="KW-1185">Reference proteome</keyword>
<reference evidence="1" key="1">
    <citation type="submission" date="2020-09" db="EMBL/GenBank/DDBJ databases">
        <title>A novel bacterium of genus Hazenella, isolated from South China Sea.</title>
        <authorList>
            <person name="Huang H."/>
            <person name="Mo K."/>
            <person name="Hu Y."/>
        </authorList>
    </citation>
    <scope>NUCLEOTIDE SEQUENCE</scope>
    <source>
        <strain evidence="1">IB182357</strain>
    </source>
</reference>
<proteinExistence type="predicted"/>
<organism evidence="1 2">
    <name type="scientific">Polycladospora coralii</name>
    <dbReference type="NCBI Taxonomy" id="2771432"/>
    <lineage>
        <taxon>Bacteria</taxon>
        <taxon>Bacillati</taxon>
        <taxon>Bacillota</taxon>
        <taxon>Bacilli</taxon>
        <taxon>Bacillales</taxon>
        <taxon>Thermoactinomycetaceae</taxon>
        <taxon>Polycladospora</taxon>
    </lineage>
</organism>
<comment type="caution">
    <text evidence="1">The sequence shown here is derived from an EMBL/GenBank/DDBJ whole genome shotgun (WGS) entry which is preliminary data.</text>
</comment>
<name>A0A926RUD3_9BACL</name>
<dbReference type="EMBL" id="JACXAH010000038">
    <property type="protein sequence ID" value="MBD1373800.1"/>
    <property type="molecule type" value="Genomic_DNA"/>
</dbReference>
<accession>A0A926RUD3</accession>
<dbReference type="AlphaFoldDB" id="A0A926RUD3"/>
<sequence length="71" mass="7542">MGINNFYNVRLDVISAGSSLNSGSTSNIGAESKNKSLGGSSPIGDFVRNGDFECNCFLDIDLVDQSQPRVI</sequence>
<gene>
    <name evidence="1" type="ORF">IC620_15760</name>
</gene>
<evidence type="ECO:0000313" key="2">
    <source>
        <dbReference type="Proteomes" id="UP000661691"/>
    </source>
</evidence>
<dbReference type="Proteomes" id="UP000661691">
    <property type="component" value="Unassembled WGS sequence"/>
</dbReference>
<evidence type="ECO:0000313" key="1">
    <source>
        <dbReference type="EMBL" id="MBD1373800.1"/>
    </source>
</evidence>
<protein>
    <submittedName>
        <fullName evidence="1">Spore gernimation protein</fullName>
    </submittedName>
</protein>